<accession>A0A8K0HG53</accession>
<comment type="caution">
    <text evidence="3">The sequence shown here is derived from an EMBL/GenBank/DDBJ whole genome shotgun (WGS) entry which is preliminary data.</text>
</comment>
<dbReference type="InterPro" id="IPR048354">
    <property type="entry name" value="TOD1_MUCI70_glycTrfase_dom"/>
</dbReference>
<dbReference type="Proteomes" id="UP000796880">
    <property type="component" value="Unassembled WGS sequence"/>
</dbReference>
<dbReference type="InterPro" id="IPR006852">
    <property type="entry name" value="TOD1_MUCI70"/>
</dbReference>
<dbReference type="OrthoDB" id="1905162at2759"/>
<evidence type="ECO:0000256" key="1">
    <source>
        <dbReference type="SAM" id="Phobius"/>
    </source>
</evidence>
<keyword evidence="1" id="KW-0812">Transmembrane</keyword>
<dbReference type="AlphaFoldDB" id="A0A8K0HG53"/>
<evidence type="ECO:0000313" key="4">
    <source>
        <dbReference type="Proteomes" id="UP000796880"/>
    </source>
</evidence>
<dbReference type="EMBL" id="VOIH02000003">
    <property type="protein sequence ID" value="KAF3451473.1"/>
    <property type="molecule type" value="Genomic_DNA"/>
</dbReference>
<proteinExistence type="predicted"/>
<name>A0A8K0HG53_9ROSA</name>
<evidence type="ECO:0000259" key="2">
    <source>
        <dbReference type="Pfam" id="PF04765"/>
    </source>
</evidence>
<evidence type="ECO:0000313" key="3">
    <source>
        <dbReference type="EMBL" id="KAF3451473.1"/>
    </source>
</evidence>
<reference evidence="3" key="1">
    <citation type="submission" date="2020-03" db="EMBL/GenBank/DDBJ databases">
        <title>A high-quality chromosome-level genome assembly of a woody plant with both climbing and erect habits, Rhamnella rubrinervis.</title>
        <authorList>
            <person name="Lu Z."/>
            <person name="Yang Y."/>
            <person name="Zhu X."/>
            <person name="Sun Y."/>
        </authorList>
    </citation>
    <scope>NUCLEOTIDE SEQUENCE</scope>
    <source>
        <strain evidence="3">BYM</strain>
        <tissue evidence="3">Leaf</tissue>
    </source>
</reference>
<protein>
    <recommendedName>
        <fullName evidence="2">TOD1/MUCI70 glycosyltransferase-like domain-containing protein</fullName>
    </recommendedName>
</protein>
<organism evidence="3 4">
    <name type="scientific">Rhamnella rubrinervis</name>
    <dbReference type="NCBI Taxonomy" id="2594499"/>
    <lineage>
        <taxon>Eukaryota</taxon>
        <taxon>Viridiplantae</taxon>
        <taxon>Streptophyta</taxon>
        <taxon>Embryophyta</taxon>
        <taxon>Tracheophyta</taxon>
        <taxon>Spermatophyta</taxon>
        <taxon>Magnoliopsida</taxon>
        <taxon>eudicotyledons</taxon>
        <taxon>Gunneridae</taxon>
        <taxon>Pentapetalae</taxon>
        <taxon>rosids</taxon>
        <taxon>fabids</taxon>
        <taxon>Rosales</taxon>
        <taxon>Rhamnaceae</taxon>
        <taxon>rhamnoid group</taxon>
        <taxon>Rhamneae</taxon>
        <taxon>Rhamnella</taxon>
    </lineage>
</organism>
<keyword evidence="4" id="KW-1185">Reference proteome</keyword>
<feature type="transmembrane region" description="Helical" evidence="1">
    <location>
        <begin position="49"/>
        <end position="68"/>
    </location>
</feature>
<feature type="domain" description="TOD1/MUCI70 glycosyltransferase-like" evidence="2">
    <location>
        <begin position="188"/>
        <end position="501"/>
    </location>
</feature>
<sequence length="515" mass="58787">MSSGNHGCLDKQRQKGKLPIQIVQNPSKMVREKEILLHWISKLVARKKVGALLLFVIFTVFFIGALLVGEEAEDVQEGDLVLNIGLTDRMTLSYPEPSPIFGEQSKNITSSGDILGVIPNLALPPPPTASLEYTLPPEHPCSNFTSPTPQFIKKKLNRLPCPVCYLPVEKALALMPKVPSPSPVLKNLTYIYEENLSRKTEFGGSDFGGYPSLKQRADSYDIKESMSVHCGFVRGIKPGNNTGFDMDEDDLLDMKQCNGVVVASAIFGNFDEINQPKNIGKYAKETVCFYMFIDEQTEAYKKSSASLRSSKKIGLWRIVVVHNLPYMDPRRNGRIPKHLLHRIFPNARYSMWIDGKLQLVVDPYQILERFLWRTNATFAISRHYARFDVYKEAEANKAAKKYSNTSIDFQIEFYRREGLTPYTQEKLPITSDVPEGCVIIKEHVPISNLFNCLWFNEVDRFTPRDQLSFSTVRDKIRAKTNYTISMFLDCERRSFVVQKLHRSLLLLLHHLNNHQ</sequence>
<dbReference type="PANTHER" id="PTHR12956">
    <property type="entry name" value="ALKALINE CERAMIDASE-RELATED"/>
    <property type="match status" value="1"/>
</dbReference>
<keyword evidence="1" id="KW-0472">Membrane</keyword>
<dbReference type="PANTHER" id="PTHR12956:SF38">
    <property type="entry name" value="HEXOSYLTRANSFERASE MUCI70-RELATED"/>
    <property type="match status" value="1"/>
</dbReference>
<keyword evidence="1" id="KW-1133">Transmembrane helix</keyword>
<gene>
    <name evidence="3" type="ORF">FNV43_RR07568</name>
</gene>
<dbReference type="Pfam" id="PF04765">
    <property type="entry name" value="TOD1_MUCI70"/>
    <property type="match status" value="1"/>
</dbReference>